<protein>
    <submittedName>
        <fullName evidence="6">C-type cytochrome</fullName>
    </submittedName>
</protein>
<reference evidence="6" key="1">
    <citation type="submission" date="2023-07" db="EMBL/GenBank/DDBJ databases">
        <title>Two novel species in the genus Flavivirga.</title>
        <authorList>
            <person name="Kwon K."/>
        </authorList>
    </citation>
    <scope>NUCLEOTIDE SEQUENCE</scope>
    <source>
        <strain evidence="6">KACC 14158</strain>
    </source>
</reference>
<feature type="domain" description="Cytochrome c" evidence="5">
    <location>
        <begin position="36"/>
        <end position="133"/>
    </location>
</feature>
<dbReference type="Gene3D" id="1.10.760.10">
    <property type="entry name" value="Cytochrome c-like domain"/>
    <property type="match status" value="1"/>
</dbReference>
<dbReference type="Pfam" id="PF00034">
    <property type="entry name" value="Cytochrom_C"/>
    <property type="match status" value="1"/>
</dbReference>
<keyword evidence="3 4" id="KW-0408">Iron</keyword>
<evidence type="ECO:0000259" key="5">
    <source>
        <dbReference type="PROSITE" id="PS51007"/>
    </source>
</evidence>
<keyword evidence="2 4" id="KW-0479">Metal-binding</keyword>
<name>A0ABT8WLD5_9FLAO</name>
<dbReference type="InterPro" id="IPR009056">
    <property type="entry name" value="Cyt_c-like_dom"/>
</dbReference>
<keyword evidence="7" id="KW-1185">Reference proteome</keyword>
<accession>A0ABT8WLD5</accession>
<dbReference type="InterPro" id="IPR036909">
    <property type="entry name" value="Cyt_c-like_dom_sf"/>
</dbReference>
<dbReference type="RefSeq" id="WP_303301110.1">
    <property type="nucleotide sequence ID" value="NZ_BAABDA010000051.1"/>
</dbReference>
<organism evidence="6 7">
    <name type="scientific">Flavivirga jejuensis</name>
    <dbReference type="NCBI Taxonomy" id="870487"/>
    <lineage>
        <taxon>Bacteria</taxon>
        <taxon>Pseudomonadati</taxon>
        <taxon>Bacteroidota</taxon>
        <taxon>Flavobacteriia</taxon>
        <taxon>Flavobacteriales</taxon>
        <taxon>Flavobacteriaceae</taxon>
        <taxon>Flavivirga</taxon>
    </lineage>
</organism>
<dbReference type="Proteomes" id="UP001176806">
    <property type="component" value="Unassembled WGS sequence"/>
</dbReference>
<sequence>MKVLTLLIVLIFVFIGCKNSKDENNNKLSESYNDISQEHPGKKLMEAYCYACHDVTKTEDNRIAPPMIAIKRRYISTGTSKKTFINDMQRWLKNPNEKDAKMFGAVKRFGVMQKLLYPEDVIEQIADYMFDNAIEEPEWFDAHYKQMRGNMKRYQ</sequence>
<comment type="caution">
    <text evidence="6">The sequence shown here is derived from an EMBL/GenBank/DDBJ whole genome shotgun (WGS) entry which is preliminary data.</text>
</comment>
<dbReference type="SUPFAM" id="SSF46626">
    <property type="entry name" value="Cytochrome c"/>
    <property type="match status" value="1"/>
</dbReference>
<dbReference type="EMBL" id="JAUOEL010000002">
    <property type="protein sequence ID" value="MDO5973969.1"/>
    <property type="molecule type" value="Genomic_DNA"/>
</dbReference>
<keyword evidence="1 4" id="KW-0349">Heme</keyword>
<evidence type="ECO:0000256" key="2">
    <source>
        <dbReference type="ARBA" id="ARBA00022723"/>
    </source>
</evidence>
<evidence type="ECO:0000256" key="3">
    <source>
        <dbReference type="ARBA" id="ARBA00023004"/>
    </source>
</evidence>
<dbReference type="PROSITE" id="PS51007">
    <property type="entry name" value="CYTC"/>
    <property type="match status" value="1"/>
</dbReference>
<evidence type="ECO:0000256" key="1">
    <source>
        <dbReference type="ARBA" id="ARBA00022617"/>
    </source>
</evidence>
<dbReference type="PROSITE" id="PS51257">
    <property type="entry name" value="PROKAR_LIPOPROTEIN"/>
    <property type="match status" value="1"/>
</dbReference>
<proteinExistence type="predicted"/>
<evidence type="ECO:0000256" key="4">
    <source>
        <dbReference type="PROSITE-ProRule" id="PRU00433"/>
    </source>
</evidence>
<evidence type="ECO:0000313" key="6">
    <source>
        <dbReference type="EMBL" id="MDO5973969.1"/>
    </source>
</evidence>
<gene>
    <name evidence="6" type="ORF">Q4Q40_07210</name>
</gene>
<evidence type="ECO:0000313" key="7">
    <source>
        <dbReference type="Proteomes" id="UP001176806"/>
    </source>
</evidence>